<comment type="caution">
    <text evidence="1">The sequence shown here is derived from an EMBL/GenBank/DDBJ whole genome shotgun (WGS) entry which is preliminary data.</text>
</comment>
<organism evidence="1">
    <name type="scientific">Dermatophagoides farinae</name>
    <name type="common">American house dust mite</name>
    <dbReference type="NCBI Taxonomy" id="6954"/>
    <lineage>
        <taxon>Eukaryota</taxon>
        <taxon>Metazoa</taxon>
        <taxon>Ecdysozoa</taxon>
        <taxon>Arthropoda</taxon>
        <taxon>Chelicerata</taxon>
        <taxon>Arachnida</taxon>
        <taxon>Acari</taxon>
        <taxon>Acariformes</taxon>
        <taxon>Sarcoptiformes</taxon>
        <taxon>Astigmata</taxon>
        <taxon>Psoroptidia</taxon>
        <taxon>Analgoidea</taxon>
        <taxon>Pyroglyphidae</taxon>
        <taxon>Dermatophagoidinae</taxon>
        <taxon>Dermatophagoides</taxon>
    </lineage>
</organism>
<dbReference type="EMBL" id="SDOV01000002">
    <property type="protein sequence ID" value="KAH7643838.1"/>
    <property type="molecule type" value="Genomic_DNA"/>
</dbReference>
<protein>
    <submittedName>
        <fullName evidence="1">Uncharacterized protein</fullName>
    </submittedName>
</protein>
<name>A0A9D4SJE4_DERFA</name>
<sequence>MRYQFGNLEYDKELAVESGAAMAQLRHPTRLATIASSEDGRQSMTVPRHTRQSTVLAMNAVSQDMQQTTKMATIMKNHHVLAISWIVRIFELFGVSFTTDENPGLVVIVRYMAMYSISFKNFPRPQSNGMFGVVQTMTKWLRYEALMNFSQAWSSTTKMFMEKQYSLRMYGIDLGDQEEKYHVYKLKVIQLIRICKPYKDFKVGGVKITNLKITQMTQISMTRNESNNGNGVGW</sequence>
<accession>A0A9D4SJE4</accession>
<dbReference type="Proteomes" id="UP000828236">
    <property type="component" value="Unassembled WGS sequence"/>
</dbReference>
<evidence type="ECO:0000313" key="1">
    <source>
        <dbReference type="EMBL" id="KAH7643838.1"/>
    </source>
</evidence>
<proteinExistence type="predicted"/>
<reference evidence="1" key="2">
    <citation type="journal article" date="2021" name="World Allergy Organ. J.">
        <title>Chromosome-level assembly of Dermatophagoides farinae genome and transcriptome reveals two novel allergens Der f 37 and Der f 39.</title>
        <authorList>
            <person name="Chen J."/>
            <person name="Cai Z."/>
            <person name="Fan D."/>
            <person name="Hu J."/>
            <person name="Hou Y."/>
            <person name="He Y."/>
            <person name="Zhang Z."/>
            <person name="Zhao Z."/>
            <person name="Gao P."/>
            <person name="Hu W."/>
            <person name="Sun J."/>
            <person name="Li J."/>
            <person name="Ji K."/>
        </authorList>
    </citation>
    <scope>NUCLEOTIDE SEQUENCE</scope>
    <source>
        <strain evidence="1">JKM2019</strain>
    </source>
</reference>
<reference evidence="1" key="1">
    <citation type="submission" date="2020-06" db="EMBL/GenBank/DDBJ databases">
        <authorList>
            <person name="Ji K."/>
            <person name="Li J."/>
        </authorList>
    </citation>
    <scope>NUCLEOTIDE SEQUENCE</scope>
    <source>
        <strain evidence="1">JKM2019</strain>
        <tissue evidence="1">Whole body</tissue>
    </source>
</reference>
<dbReference type="AlphaFoldDB" id="A0A9D4SJE4"/>
<gene>
    <name evidence="1" type="ORF">HUG17_6200</name>
</gene>